<keyword evidence="3" id="KW-1185">Reference proteome</keyword>
<feature type="transmembrane region" description="Helical" evidence="1">
    <location>
        <begin position="172"/>
        <end position="191"/>
    </location>
</feature>
<accession>A0A919ERP4</accession>
<feature type="transmembrane region" description="Helical" evidence="1">
    <location>
        <begin position="128"/>
        <end position="152"/>
    </location>
</feature>
<dbReference type="InterPro" id="IPR009781">
    <property type="entry name" value="DUF1345"/>
</dbReference>
<keyword evidence="1" id="KW-0812">Transmembrane</keyword>
<evidence type="ECO:0000313" key="3">
    <source>
        <dbReference type="Proteomes" id="UP000632849"/>
    </source>
</evidence>
<name>A0A919ERP4_STRFL</name>
<reference evidence="2" key="1">
    <citation type="journal article" date="2014" name="Int. J. Syst. Evol. Microbiol.">
        <title>Complete genome sequence of Corynebacterium casei LMG S-19264T (=DSM 44701T), isolated from a smear-ripened cheese.</title>
        <authorList>
            <consortium name="US DOE Joint Genome Institute (JGI-PGF)"/>
            <person name="Walter F."/>
            <person name="Albersmeier A."/>
            <person name="Kalinowski J."/>
            <person name="Ruckert C."/>
        </authorList>
    </citation>
    <scope>NUCLEOTIDE SEQUENCE</scope>
    <source>
        <strain evidence="2">JCM 4122</strain>
    </source>
</reference>
<evidence type="ECO:0008006" key="4">
    <source>
        <dbReference type="Google" id="ProtNLM"/>
    </source>
</evidence>
<dbReference type="Proteomes" id="UP000632849">
    <property type="component" value="Unassembled WGS sequence"/>
</dbReference>
<keyword evidence="1" id="KW-0472">Membrane</keyword>
<dbReference type="EMBL" id="BNBE01000004">
    <property type="protein sequence ID" value="GHG26379.1"/>
    <property type="molecule type" value="Genomic_DNA"/>
</dbReference>
<comment type="caution">
    <text evidence="2">The sequence shown here is derived from an EMBL/GenBank/DDBJ whole genome shotgun (WGS) entry which is preliminary data.</text>
</comment>
<protein>
    <recommendedName>
        <fullName evidence="4">DUF1345 domain-containing protein</fullName>
    </recommendedName>
</protein>
<feature type="transmembrane region" description="Helical" evidence="1">
    <location>
        <begin position="203"/>
        <end position="224"/>
    </location>
</feature>
<dbReference type="AlphaFoldDB" id="A0A919ERP4"/>
<feature type="transmembrane region" description="Helical" evidence="1">
    <location>
        <begin position="12"/>
        <end position="31"/>
    </location>
</feature>
<organism evidence="2 3">
    <name type="scientific">Streptomyces filamentosus</name>
    <name type="common">Streptomyces roseosporus</name>
    <dbReference type="NCBI Taxonomy" id="67294"/>
    <lineage>
        <taxon>Bacteria</taxon>
        <taxon>Bacillati</taxon>
        <taxon>Actinomycetota</taxon>
        <taxon>Actinomycetes</taxon>
        <taxon>Kitasatosporales</taxon>
        <taxon>Streptomycetaceae</taxon>
        <taxon>Streptomyces</taxon>
    </lineage>
</organism>
<evidence type="ECO:0000313" key="2">
    <source>
        <dbReference type="EMBL" id="GHG26379.1"/>
    </source>
</evidence>
<feature type="transmembrane region" description="Helical" evidence="1">
    <location>
        <begin position="43"/>
        <end position="63"/>
    </location>
</feature>
<dbReference type="Pfam" id="PF07077">
    <property type="entry name" value="DUF1345"/>
    <property type="match status" value="1"/>
</dbReference>
<evidence type="ECO:0000256" key="1">
    <source>
        <dbReference type="SAM" id="Phobius"/>
    </source>
</evidence>
<feature type="transmembrane region" description="Helical" evidence="1">
    <location>
        <begin position="97"/>
        <end position="116"/>
    </location>
</feature>
<sequence>MPLVRSWLSERPRSGASGTVAGCVTALLLLLPDDIVGLSTADAGVLVLFSYLFTYLVVTLTAFSTADPADIRAWAGRREERGTVLQRYLLGSAPGPGVSLFVATAALLVAVVWRPGHLGSHLSGGVRVAAALVLVATAWVCVLTAFAVSFHADNLVEDERALGFPGDDPPLWADYVYFALSVMTTFGTTDVDVTSREMRRTVAANAAIAFVFNTVTVASLVGALDAS</sequence>
<gene>
    <name evidence="2" type="ORF">GCM10017667_73470</name>
</gene>
<reference evidence="2" key="2">
    <citation type="submission" date="2020-09" db="EMBL/GenBank/DDBJ databases">
        <authorList>
            <person name="Sun Q."/>
            <person name="Ohkuma M."/>
        </authorList>
    </citation>
    <scope>NUCLEOTIDE SEQUENCE</scope>
    <source>
        <strain evidence="2">JCM 4122</strain>
    </source>
</reference>
<proteinExistence type="predicted"/>
<keyword evidence="1" id="KW-1133">Transmembrane helix</keyword>